<dbReference type="GO" id="GO:0002143">
    <property type="term" value="P:tRNA wobble position uridine thiolation"/>
    <property type="evidence" value="ECO:0007669"/>
    <property type="project" value="TreeGrafter"/>
</dbReference>
<dbReference type="SUPFAM" id="SSF52402">
    <property type="entry name" value="Adenine nucleotide alpha hydrolases-like"/>
    <property type="match status" value="1"/>
</dbReference>
<keyword evidence="1" id="KW-0808">Transferase</keyword>
<feature type="domain" description="tRNA(Ile)-lysidine/2-thiocytidine synthase N-terminal" evidence="4">
    <location>
        <begin position="49"/>
        <end position="228"/>
    </location>
</feature>
<dbReference type="InterPro" id="IPR035107">
    <property type="entry name" value="tRNA_thiolation_TtcA_Ctu1"/>
</dbReference>
<name>A0A5B9D6T8_9ARCH</name>
<protein>
    <submittedName>
        <fullName evidence="5">ATP-binding protein</fullName>
    </submittedName>
</protein>
<evidence type="ECO:0000256" key="1">
    <source>
        <dbReference type="ARBA" id="ARBA00022679"/>
    </source>
</evidence>
<dbReference type="GO" id="GO:0005524">
    <property type="term" value="F:ATP binding"/>
    <property type="evidence" value="ECO:0007669"/>
    <property type="project" value="UniProtKB-KW"/>
</dbReference>
<feature type="binding site" evidence="2">
    <location>
        <position position="170"/>
    </location>
    <ligand>
        <name>ATP</name>
        <dbReference type="ChEBI" id="CHEBI:30616"/>
    </ligand>
</feature>
<reference evidence="5 6" key="1">
    <citation type="journal article" date="2020" name="Nature">
        <title>Isolation of an archaeon at the prokaryote-eukaryote interface.</title>
        <authorList>
            <person name="Imachi H."/>
            <person name="Nobu M.K."/>
            <person name="Nakahara N."/>
            <person name="Morono Y."/>
            <person name="Ogawara M."/>
            <person name="Takaki Y."/>
            <person name="Takano Y."/>
            <person name="Uematsu K."/>
            <person name="Ikuta T."/>
            <person name="Ito M."/>
            <person name="Matsui Y."/>
            <person name="Miyazaki M."/>
            <person name="Murata K."/>
            <person name="Saito Y."/>
            <person name="Sakai S."/>
            <person name="Song C."/>
            <person name="Tasumi E."/>
            <person name="Yamanaka Y."/>
            <person name="Yamaguchi T."/>
            <person name="Kamagata Y."/>
            <person name="Tamaki H."/>
            <person name="Takai K."/>
        </authorList>
    </citation>
    <scope>NUCLEOTIDE SEQUENCE [LARGE SCALE GENOMIC DNA]</scope>
    <source>
        <strain evidence="5 6">MK-D1</strain>
    </source>
</reference>
<dbReference type="PANTHER" id="PTHR11807:SF12">
    <property type="entry name" value="CYTOPLASMIC TRNA 2-THIOLATION PROTEIN 1"/>
    <property type="match status" value="1"/>
</dbReference>
<dbReference type="GO" id="GO:0002144">
    <property type="term" value="C:cytosolic tRNA wobble base thiouridylase complex"/>
    <property type="evidence" value="ECO:0007669"/>
    <property type="project" value="TreeGrafter"/>
</dbReference>
<keyword evidence="6" id="KW-1185">Reference proteome</keyword>
<accession>A0A5B9D6T8</accession>
<evidence type="ECO:0000256" key="2">
    <source>
        <dbReference type="PIRSR" id="PIRSR004976-51"/>
    </source>
</evidence>
<reference evidence="5 6" key="2">
    <citation type="journal article" date="2024" name="Int. J. Syst. Evol. Microbiol.">
        <title>Promethearchaeum syntrophicum gen. nov., sp. nov., an anaerobic, obligately syntrophic archaeon, the first isolate of the lineage 'Asgard' archaea, and proposal of the new archaeal phylum Promethearchaeota phyl. nov. and kingdom Promethearchaeati regn. nov.</title>
        <authorList>
            <person name="Imachi H."/>
            <person name="Nobu M.K."/>
            <person name="Kato S."/>
            <person name="Takaki Y."/>
            <person name="Miyazaki M."/>
            <person name="Miyata M."/>
            <person name="Ogawara M."/>
            <person name="Saito Y."/>
            <person name="Sakai S."/>
            <person name="Tahara Y.O."/>
            <person name="Takano Y."/>
            <person name="Tasumi E."/>
            <person name="Uematsu K."/>
            <person name="Yoshimura T."/>
            <person name="Itoh T."/>
            <person name="Ohkuma M."/>
            <person name="Takai K."/>
        </authorList>
    </citation>
    <scope>NUCLEOTIDE SEQUENCE [LARGE SCALE GENOMIC DNA]</scope>
    <source>
        <strain evidence="5 6">MK-D1</strain>
    </source>
</reference>
<gene>
    <name evidence="5" type="ORF">DSAG12_00656</name>
</gene>
<evidence type="ECO:0000313" key="5">
    <source>
        <dbReference type="EMBL" id="QEE14839.1"/>
    </source>
</evidence>
<keyword evidence="3" id="KW-1017">Isopeptide bond</keyword>
<dbReference type="GO" id="GO:0000049">
    <property type="term" value="F:tRNA binding"/>
    <property type="evidence" value="ECO:0007669"/>
    <property type="project" value="TreeGrafter"/>
</dbReference>
<dbReference type="GO" id="GO:0016740">
    <property type="term" value="F:transferase activity"/>
    <property type="evidence" value="ECO:0007669"/>
    <property type="project" value="UniProtKB-KW"/>
</dbReference>
<evidence type="ECO:0000313" key="6">
    <source>
        <dbReference type="Proteomes" id="UP000321408"/>
    </source>
</evidence>
<dbReference type="EMBL" id="CP042905">
    <property type="protein sequence ID" value="QEE14839.1"/>
    <property type="molecule type" value="Genomic_DNA"/>
</dbReference>
<feature type="binding site" evidence="2">
    <location>
        <position position="165"/>
    </location>
    <ligand>
        <name>ATP</name>
        <dbReference type="ChEBI" id="CHEBI:30616"/>
    </ligand>
</feature>
<dbReference type="InterPro" id="IPR020554">
    <property type="entry name" value="UPF0021_CS"/>
</dbReference>
<feature type="binding site" evidence="2">
    <location>
        <begin position="53"/>
        <end position="55"/>
    </location>
    <ligand>
        <name>ATP</name>
        <dbReference type="ChEBI" id="CHEBI:30616"/>
    </ligand>
</feature>
<dbReference type="AlphaFoldDB" id="A0A5B9D6T8"/>
<proteinExistence type="predicted"/>
<dbReference type="KEGG" id="psyt:DSAG12_00656"/>
<dbReference type="CDD" id="cd01713">
    <property type="entry name" value="CTU1-like"/>
    <property type="match status" value="1"/>
</dbReference>
<dbReference type="PIRSF" id="PIRSF004976">
    <property type="entry name" value="ATPase_YdaO"/>
    <property type="match status" value="1"/>
</dbReference>
<feature type="cross-link" description="Glycyl lysine isopeptide (Lys-Gly) (interchain with G-Cter in SAMP2)" evidence="3">
    <location>
        <position position="197"/>
    </location>
</feature>
<keyword evidence="2" id="KW-0547">Nucleotide-binding</keyword>
<dbReference type="InterPro" id="IPR056369">
    <property type="entry name" value="CTU1-like_ATP-bd"/>
</dbReference>
<dbReference type="Pfam" id="PF01171">
    <property type="entry name" value="ATP_bind_3"/>
    <property type="match status" value="1"/>
</dbReference>
<sequence length="321" mass="37186">MKCNYCSNEAVYHRKISNEYVCKIHFIKTIEKKIRKTIRKYRMFSPKDKVVVGLSGGKDSLVLLYNILELQKRYSDSPIVEAILIDEGIEGYRTESIDIAERMCREWKTPLHIVLIKNIFGKSIDGLIPNLKDLNVNACTICGTVRRRLLNDKAFELGADCLAIGHNLDDQIETFLQNIVRNDLKQILLHPPNGNVKSDKKEIIKRIKPLMAIPEAEITLYCYYKEIPIQVTPCPYVEGYYILRKKIQDFINILGNQSPEIKYNLLTMNEKLIEQVSINYLKKELDQKPKKNGVCKVCQMSCGLNRDICYYCELKKELNLN</sequence>
<dbReference type="RefSeq" id="WP_147661779.1">
    <property type="nucleotide sequence ID" value="NZ_CP042905.2"/>
</dbReference>
<feature type="binding site" evidence="2">
    <location>
        <position position="59"/>
    </location>
    <ligand>
        <name>ATP</name>
        <dbReference type="ChEBI" id="CHEBI:30616"/>
    </ligand>
</feature>
<feature type="binding site" evidence="2">
    <location>
        <position position="85"/>
    </location>
    <ligand>
        <name>ATP</name>
        <dbReference type="ChEBI" id="CHEBI:30616"/>
    </ligand>
</feature>
<dbReference type="PANTHER" id="PTHR11807">
    <property type="entry name" value="ATPASES OF THE PP SUPERFAMILY-RELATED"/>
    <property type="match status" value="1"/>
</dbReference>
<dbReference type="OrthoDB" id="33422at2157"/>
<dbReference type="Proteomes" id="UP000321408">
    <property type="component" value="Chromosome"/>
</dbReference>
<dbReference type="InterPro" id="IPR014729">
    <property type="entry name" value="Rossmann-like_a/b/a_fold"/>
</dbReference>
<organism evidence="5 6">
    <name type="scientific">Promethearchaeum syntrophicum</name>
    <dbReference type="NCBI Taxonomy" id="2594042"/>
    <lineage>
        <taxon>Archaea</taxon>
        <taxon>Promethearchaeati</taxon>
        <taxon>Promethearchaeota</taxon>
        <taxon>Promethearchaeia</taxon>
        <taxon>Promethearchaeales</taxon>
        <taxon>Promethearchaeaceae</taxon>
        <taxon>Promethearchaeum</taxon>
    </lineage>
</organism>
<keyword evidence="3" id="KW-0832">Ubl conjugation</keyword>
<dbReference type="Gene3D" id="3.40.50.620">
    <property type="entry name" value="HUPs"/>
    <property type="match status" value="1"/>
</dbReference>
<dbReference type="InterPro" id="IPR011063">
    <property type="entry name" value="TilS/TtcA_N"/>
</dbReference>
<dbReference type="GeneID" id="41328661"/>
<evidence type="ECO:0000259" key="4">
    <source>
        <dbReference type="Pfam" id="PF01171"/>
    </source>
</evidence>
<keyword evidence="2 5" id="KW-0067">ATP-binding</keyword>
<evidence type="ECO:0000256" key="3">
    <source>
        <dbReference type="PIRSR" id="PIRSR004976-53"/>
    </source>
</evidence>
<dbReference type="PROSITE" id="PS01263">
    <property type="entry name" value="UPF0021"/>
    <property type="match status" value="1"/>
</dbReference>